<proteinExistence type="predicted"/>
<evidence type="ECO:0000259" key="2">
    <source>
        <dbReference type="PROSITE" id="PS50097"/>
    </source>
</evidence>
<feature type="compositionally biased region" description="Polar residues" evidence="1">
    <location>
        <begin position="502"/>
        <end position="511"/>
    </location>
</feature>
<feature type="region of interest" description="Disordered" evidence="1">
    <location>
        <begin position="792"/>
        <end position="817"/>
    </location>
</feature>
<evidence type="ECO:0000313" key="4">
    <source>
        <dbReference type="Proteomes" id="UP000192578"/>
    </source>
</evidence>
<dbReference type="CDD" id="cd18186">
    <property type="entry name" value="BTB_POZ_ZBTB_KLHL-like"/>
    <property type="match status" value="1"/>
</dbReference>
<feature type="region of interest" description="Disordered" evidence="1">
    <location>
        <begin position="483"/>
        <end position="567"/>
    </location>
</feature>
<organism evidence="3 4">
    <name type="scientific">Hypsibius exemplaris</name>
    <name type="common">Freshwater tardigrade</name>
    <dbReference type="NCBI Taxonomy" id="2072580"/>
    <lineage>
        <taxon>Eukaryota</taxon>
        <taxon>Metazoa</taxon>
        <taxon>Ecdysozoa</taxon>
        <taxon>Tardigrada</taxon>
        <taxon>Eutardigrada</taxon>
        <taxon>Parachela</taxon>
        <taxon>Hypsibioidea</taxon>
        <taxon>Hypsibiidae</taxon>
        <taxon>Hypsibius</taxon>
    </lineage>
</organism>
<sequence length="817" mass="90193">MKPSPKEQPFPFRNDNIMVTTYPSFTSLIGVASASDVFPEDDDIVRAGYVSHRDKSDTCATYLWKIDAALLLIKRRNGLTSPLFQGPQDTTWRFHIDWGDRRLENSQRYVKLTLSFVGNIQSQLRFQAGYEIFKGEDEFRRGHIDLDGSEYKLQTGTADDGGQRNHIEWIHHKDLDYVLQSSLEHNGSLYVGVTVACMGNDQPKADFRPRMSMKNNLPDIPEAQDLILLSQNGLRVAAHKSYLSTWSTRLRDEIDGLPAGEVLDMSSHHGQTLKTLVDFLYTGDLNETTVQGHGLDLLQLTEEFGLNVLQPRICNYLRRNLWREGPLRTFLIADTKPDDEDYVRLRDSAALLIHQNLLYHNEQSLERNEGLSKDELNALRKRVLDVNPGWNKSSCSTANALRCLIKSKKLSSIIPSFQIYDQGDVGLYYAHETEDSYFAAGVLLWDSRLAVSDKSSGRRIIMRGLEWLRKRSKLVIDAQTKLRRPVSSTTPLTESPTTENTFTNDRSISLDSDSEFGQVPAMDGPLADRPFNQGLPEASSEGPGKPPGSSVSNYATDNPGTLSRHHTNPIIKQHHNTVTPQKNGQILGPSTLQRTVQISHPLPSIAESIADRHASHHPHNFPRNLATMETDIQPLYVNRANPFGTTMVVGSSPAGLQPVSPLGAVEVSPSLRTLRSPVTFADGPAHTGASSTSSFTSNQRMNMAQRVAGHTDVFSLPSVPMTGSPSEYTAAANSLADESSSLLSSSTQAPDGELGDMLVVISLDIGGVVEGSSVMVEDKLLVHQTGRSLSVPATDCERHQRPPTSSLKLASAAELKL</sequence>
<dbReference type="InterPro" id="IPR011333">
    <property type="entry name" value="SKP1/BTB/POZ_sf"/>
</dbReference>
<dbReference type="Proteomes" id="UP000192578">
    <property type="component" value="Unassembled WGS sequence"/>
</dbReference>
<dbReference type="InterPro" id="IPR000210">
    <property type="entry name" value="BTB/POZ_dom"/>
</dbReference>
<dbReference type="SMART" id="SM00225">
    <property type="entry name" value="BTB"/>
    <property type="match status" value="1"/>
</dbReference>
<evidence type="ECO:0000256" key="1">
    <source>
        <dbReference type="SAM" id="MobiDB-lite"/>
    </source>
</evidence>
<name>A0A1W0W8X3_HYPEX</name>
<dbReference type="SUPFAM" id="SSF54695">
    <property type="entry name" value="POZ domain"/>
    <property type="match status" value="1"/>
</dbReference>
<dbReference type="Gene3D" id="3.30.710.10">
    <property type="entry name" value="Potassium Channel Kv1.1, Chain A"/>
    <property type="match status" value="1"/>
</dbReference>
<feature type="compositionally biased region" description="Low complexity" evidence="1">
    <location>
        <begin position="487"/>
        <end position="501"/>
    </location>
</feature>
<dbReference type="AlphaFoldDB" id="A0A1W0W8X3"/>
<feature type="domain" description="BTB" evidence="2">
    <location>
        <begin position="224"/>
        <end position="289"/>
    </location>
</feature>
<evidence type="ECO:0000313" key="3">
    <source>
        <dbReference type="EMBL" id="OQV11633.1"/>
    </source>
</evidence>
<protein>
    <recommendedName>
        <fullName evidence="2">BTB domain-containing protein</fullName>
    </recommendedName>
</protein>
<accession>A0A1W0W8X3</accession>
<feature type="compositionally biased region" description="Low complexity" evidence="1">
    <location>
        <begin position="805"/>
        <end position="817"/>
    </location>
</feature>
<feature type="compositionally biased region" description="Low complexity" evidence="1">
    <location>
        <begin position="539"/>
        <end position="552"/>
    </location>
</feature>
<dbReference type="OrthoDB" id="10066571at2759"/>
<keyword evidence="4" id="KW-1185">Reference proteome</keyword>
<gene>
    <name evidence="3" type="ORF">BV898_14055</name>
</gene>
<reference evidence="4" key="1">
    <citation type="submission" date="2017-01" db="EMBL/GenBank/DDBJ databases">
        <title>Comparative genomics of anhydrobiosis in the tardigrade Hypsibius dujardini.</title>
        <authorList>
            <person name="Yoshida Y."/>
            <person name="Koutsovoulos G."/>
            <person name="Laetsch D."/>
            <person name="Stevens L."/>
            <person name="Kumar S."/>
            <person name="Horikawa D."/>
            <person name="Ishino K."/>
            <person name="Komine S."/>
            <person name="Tomita M."/>
            <person name="Blaxter M."/>
            <person name="Arakawa K."/>
        </authorList>
    </citation>
    <scope>NUCLEOTIDE SEQUENCE [LARGE SCALE GENOMIC DNA]</scope>
    <source>
        <strain evidence="4">Z151</strain>
    </source>
</reference>
<dbReference type="EMBL" id="MTYJ01000165">
    <property type="protein sequence ID" value="OQV11633.1"/>
    <property type="molecule type" value="Genomic_DNA"/>
</dbReference>
<dbReference type="Pfam" id="PF00651">
    <property type="entry name" value="BTB"/>
    <property type="match status" value="1"/>
</dbReference>
<comment type="caution">
    <text evidence="3">The sequence shown here is derived from an EMBL/GenBank/DDBJ whole genome shotgun (WGS) entry which is preliminary data.</text>
</comment>
<dbReference type="PROSITE" id="PS50097">
    <property type="entry name" value="BTB"/>
    <property type="match status" value="1"/>
</dbReference>